<dbReference type="AlphaFoldDB" id="A0A9D4SV23"/>
<evidence type="ECO:0000313" key="2">
    <source>
        <dbReference type="Proteomes" id="UP000821837"/>
    </source>
</evidence>
<protein>
    <recommendedName>
        <fullName evidence="3">Endonuclease/exonuclease/phosphatase domain-containing protein</fullName>
    </recommendedName>
</protein>
<evidence type="ECO:0000313" key="1">
    <source>
        <dbReference type="EMBL" id="KAH7951893.1"/>
    </source>
</evidence>
<organism evidence="1 2">
    <name type="scientific">Rhipicephalus sanguineus</name>
    <name type="common">Brown dog tick</name>
    <name type="synonym">Ixodes sanguineus</name>
    <dbReference type="NCBI Taxonomy" id="34632"/>
    <lineage>
        <taxon>Eukaryota</taxon>
        <taxon>Metazoa</taxon>
        <taxon>Ecdysozoa</taxon>
        <taxon>Arthropoda</taxon>
        <taxon>Chelicerata</taxon>
        <taxon>Arachnida</taxon>
        <taxon>Acari</taxon>
        <taxon>Parasitiformes</taxon>
        <taxon>Ixodida</taxon>
        <taxon>Ixodoidea</taxon>
        <taxon>Ixodidae</taxon>
        <taxon>Rhipicephalinae</taxon>
        <taxon>Rhipicephalus</taxon>
        <taxon>Rhipicephalus</taxon>
    </lineage>
</organism>
<proteinExistence type="predicted"/>
<evidence type="ECO:0008006" key="3">
    <source>
        <dbReference type="Google" id="ProtNLM"/>
    </source>
</evidence>
<dbReference type="EMBL" id="JABSTV010001251">
    <property type="protein sequence ID" value="KAH7951893.1"/>
    <property type="molecule type" value="Genomic_DNA"/>
</dbReference>
<reference evidence="1" key="2">
    <citation type="submission" date="2021-09" db="EMBL/GenBank/DDBJ databases">
        <authorList>
            <person name="Jia N."/>
            <person name="Wang J."/>
            <person name="Shi W."/>
            <person name="Du L."/>
            <person name="Sun Y."/>
            <person name="Zhan W."/>
            <person name="Jiang J."/>
            <person name="Wang Q."/>
            <person name="Zhang B."/>
            <person name="Ji P."/>
            <person name="Sakyi L.B."/>
            <person name="Cui X."/>
            <person name="Yuan T."/>
            <person name="Jiang B."/>
            <person name="Yang W."/>
            <person name="Lam T.T.-Y."/>
            <person name="Chang Q."/>
            <person name="Ding S."/>
            <person name="Wang X."/>
            <person name="Zhu J."/>
            <person name="Ruan X."/>
            <person name="Zhao L."/>
            <person name="Wei J."/>
            <person name="Que T."/>
            <person name="Du C."/>
            <person name="Cheng J."/>
            <person name="Dai P."/>
            <person name="Han X."/>
            <person name="Huang E."/>
            <person name="Gao Y."/>
            <person name="Liu J."/>
            <person name="Shao H."/>
            <person name="Ye R."/>
            <person name="Li L."/>
            <person name="Wei W."/>
            <person name="Wang X."/>
            <person name="Wang C."/>
            <person name="Huo Q."/>
            <person name="Li W."/>
            <person name="Guo W."/>
            <person name="Chen H."/>
            <person name="Chen S."/>
            <person name="Zhou L."/>
            <person name="Zhou L."/>
            <person name="Ni X."/>
            <person name="Tian J."/>
            <person name="Zhou Y."/>
            <person name="Sheng Y."/>
            <person name="Liu T."/>
            <person name="Pan Y."/>
            <person name="Xia L."/>
            <person name="Li J."/>
            <person name="Zhao F."/>
            <person name="Cao W."/>
        </authorList>
    </citation>
    <scope>NUCLEOTIDE SEQUENCE</scope>
    <source>
        <strain evidence="1">Rsan-2018</strain>
        <tissue evidence="1">Larvae</tissue>
    </source>
</reference>
<dbReference type="Proteomes" id="UP000821837">
    <property type="component" value="Chromosome 5"/>
</dbReference>
<keyword evidence="2" id="KW-1185">Reference proteome</keyword>
<reference evidence="1" key="1">
    <citation type="journal article" date="2020" name="Cell">
        <title>Large-Scale Comparative Analyses of Tick Genomes Elucidate Their Genetic Diversity and Vector Capacities.</title>
        <authorList>
            <consortium name="Tick Genome and Microbiome Consortium (TIGMIC)"/>
            <person name="Jia N."/>
            <person name="Wang J."/>
            <person name="Shi W."/>
            <person name="Du L."/>
            <person name="Sun Y."/>
            <person name="Zhan W."/>
            <person name="Jiang J.F."/>
            <person name="Wang Q."/>
            <person name="Zhang B."/>
            <person name="Ji P."/>
            <person name="Bell-Sakyi L."/>
            <person name="Cui X.M."/>
            <person name="Yuan T.T."/>
            <person name="Jiang B.G."/>
            <person name="Yang W.F."/>
            <person name="Lam T.T."/>
            <person name="Chang Q.C."/>
            <person name="Ding S.J."/>
            <person name="Wang X.J."/>
            <person name="Zhu J.G."/>
            <person name="Ruan X.D."/>
            <person name="Zhao L."/>
            <person name="Wei J.T."/>
            <person name="Ye R.Z."/>
            <person name="Que T.C."/>
            <person name="Du C.H."/>
            <person name="Zhou Y.H."/>
            <person name="Cheng J.X."/>
            <person name="Dai P.F."/>
            <person name="Guo W.B."/>
            <person name="Han X.H."/>
            <person name="Huang E.J."/>
            <person name="Li L.F."/>
            <person name="Wei W."/>
            <person name="Gao Y.C."/>
            <person name="Liu J.Z."/>
            <person name="Shao H.Z."/>
            <person name="Wang X."/>
            <person name="Wang C.C."/>
            <person name="Yang T.C."/>
            <person name="Huo Q.B."/>
            <person name="Li W."/>
            <person name="Chen H.Y."/>
            <person name="Chen S.E."/>
            <person name="Zhou L.G."/>
            <person name="Ni X.B."/>
            <person name="Tian J.H."/>
            <person name="Sheng Y."/>
            <person name="Liu T."/>
            <person name="Pan Y.S."/>
            <person name="Xia L.Y."/>
            <person name="Li J."/>
            <person name="Zhao F."/>
            <person name="Cao W.C."/>
        </authorList>
    </citation>
    <scope>NUCLEOTIDE SEQUENCE</scope>
    <source>
        <strain evidence="1">Rsan-2018</strain>
    </source>
</reference>
<name>A0A9D4SV23_RHISA</name>
<sequence>MKKNEIGPKPVKLQGYYALLNPDFPRVATLVSKSITAKADYLEGMPMNHQIISLLPQKRGKAVTLAGSKDRLVALGDFNAPNTAWGYGRDSPKGLETTT</sequence>
<gene>
    <name evidence="1" type="ORF">HPB52_014845</name>
</gene>
<comment type="caution">
    <text evidence="1">The sequence shown here is derived from an EMBL/GenBank/DDBJ whole genome shotgun (WGS) entry which is preliminary data.</text>
</comment>
<accession>A0A9D4SV23</accession>